<dbReference type="GO" id="GO:0006351">
    <property type="term" value="P:DNA-templated transcription"/>
    <property type="evidence" value="ECO:0007669"/>
    <property type="project" value="TreeGrafter"/>
</dbReference>
<dbReference type="STRING" id="299262.BWR18_16930"/>
<dbReference type="Pfam" id="PF07848">
    <property type="entry name" value="PaaX"/>
    <property type="match status" value="1"/>
</dbReference>
<gene>
    <name evidence="3" type="ORF">BWR18_16930</name>
</gene>
<dbReference type="Gene3D" id="1.20.58.1460">
    <property type="match status" value="1"/>
</dbReference>
<dbReference type="EMBL" id="CP019312">
    <property type="protein sequence ID" value="APX13179.1"/>
    <property type="molecule type" value="Genomic_DNA"/>
</dbReference>
<dbReference type="InterPro" id="IPR036390">
    <property type="entry name" value="WH_DNA-bd_sf"/>
</dbReference>
<accession>A0A1P8MZ45</accession>
<dbReference type="PANTHER" id="PTHR30319:SF1">
    <property type="entry name" value="TRANSCRIPTIONAL REPRESSOR PAAX"/>
    <property type="match status" value="1"/>
</dbReference>
<dbReference type="AlphaFoldDB" id="A0A1P8MZ45"/>
<evidence type="ECO:0000259" key="2">
    <source>
        <dbReference type="Pfam" id="PF08223"/>
    </source>
</evidence>
<dbReference type="RefSeq" id="WP_076629613.1">
    <property type="nucleotide sequence ID" value="NZ_CP019312.1"/>
</dbReference>
<dbReference type="KEGG" id="tom:BWR18_16930"/>
<dbReference type="Gene3D" id="1.10.10.10">
    <property type="entry name" value="Winged helix-like DNA-binding domain superfamily/Winged helix DNA-binding domain"/>
    <property type="match status" value="1"/>
</dbReference>
<dbReference type="InterPro" id="IPR036388">
    <property type="entry name" value="WH-like_DNA-bd_sf"/>
</dbReference>
<dbReference type="SUPFAM" id="SSF46785">
    <property type="entry name" value="Winged helix' DNA-binding domain"/>
    <property type="match status" value="1"/>
</dbReference>
<name>A0A1P8MZ45_9RHOB</name>
<feature type="domain" description="Transcriptional repressor PaaX-like C-terminal" evidence="2">
    <location>
        <begin position="162"/>
        <end position="237"/>
    </location>
</feature>
<reference evidence="3 4" key="1">
    <citation type="submission" date="2017-01" db="EMBL/GenBank/DDBJ databases">
        <title>Complete genome of Tateyamaria omphalii DOK1-4 isolated from seawater in Dokdo.</title>
        <authorList>
            <person name="Kim J.H."/>
            <person name="Chi W.-J."/>
        </authorList>
    </citation>
    <scope>NUCLEOTIDE SEQUENCE [LARGE SCALE GENOMIC DNA]</scope>
    <source>
        <strain evidence="3 4">DOK1-4</strain>
    </source>
</reference>
<organism evidence="3 4">
    <name type="scientific">Tateyamaria omphalii</name>
    <dbReference type="NCBI Taxonomy" id="299262"/>
    <lineage>
        <taxon>Bacteria</taxon>
        <taxon>Pseudomonadati</taxon>
        <taxon>Pseudomonadota</taxon>
        <taxon>Alphaproteobacteria</taxon>
        <taxon>Rhodobacterales</taxon>
        <taxon>Roseobacteraceae</taxon>
        <taxon>Tateyamaria</taxon>
    </lineage>
</organism>
<dbReference type="Pfam" id="PF08223">
    <property type="entry name" value="PaaX_C"/>
    <property type="match status" value="1"/>
</dbReference>
<keyword evidence="4" id="KW-1185">Reference proteome</keyword>
<dbReference type="PANTHER" id="PTHR30319">
    <property type="entry name" value="PHENYLACETIC ACID REGULATOR-RELATED TRANSCRIPTIONAL REPRESSOR"/>
    <property type="match status" value="1"/>
</dbReference>
<dbReference type="InterPro" id="IPR012906">
    <property type="entry name" value="PaaX-like_N"/>
</dbReference>
<evidence type="ECO:0008006" key="5">
    <source>
        <dbReference type="Google" id="ProtNLM"/>
    </source>
</evidence>
<evidence type="ECO:0000313" key="3">
    <source>
        <dbReference type="EMBL" id="APX13179.1"/>
    </source>
</evidence>
<dbReference type="OrthoDB" id="2270427at2"/>
<proteinExistence type="predicted"/>
<evidence type="ECO:0000313" key="4">
    <source>
        <dbReference type="Proteomes" id="UP000186336"/>
    </source>
</evidence>
<evidence type="ECO:0000259" key="1">
    <source>
        <dbReference type="Pfam" id="PF07848"/>
    </source>
</evidence>
<dbReference type="Gene3D" id="3.30.70.2670">
    <property type="match status" value="1"/>
</dbReference>
<dbReference type="Proteomes" id="UP000186336">
    <property type="component" value="Chromosome"/>
</dbReference>
<protein>
    <recommendedName>
        <fullName evidence="5">PaaX family transcriptional regulator</fullName>
    </recommendedName>
</protein>
<dbReference type="InterPro" id="IPR013225">
    <property type="entry name" value="PaaX_C"/>
</dbReference>
<sequence>MPTDTYSEALRSLSDLGPLRVWSLLVTVFGDLAPDRPLDGPTLSAVMAEIGIKPEASRVALHRLRSDGWVTSVKKGRNSLHSLTPKGRTDSDAARGRIYGDDQTSEAVVVLTHGMVDLDLTAFAQVAPRVFLCNPAQPLPSDAMRLTPDSLPNWLGPQIETETMRDAYKSLHAVLVNIAEELDNGLNPIQIAALRVLIVHAWRRLTLKHPHLPRAAHSADWRGHDCRALVLNLLNRYPRPDLDTIKPA</sequence>
<feature type="domain" description="Transcriptional repressor PaaX-like N-terminal" evidence="1">
    <location>
        <begin position="22"/>
        <end position="87"/>
    </location>
</feature>